<keyword evidence="7" id="KW-0353">Hemolymph clotting</keyword>
<reference evidence="16" key="1">
    <citation type="journal article" date="2020" name="bioRxiv">
        <title>Chromosome-level reference genome of the European wasp spider Argiope bruennichi: a resource for studies on range expansion and evolutionary adaptation.</title>
        <authorList>
            <person name="Sheffer M.M."/>
            <person name="Hoppe A."/>
            <person name="Krehenwinkel H."/>
            <person name="Uhl G."/>
            <person name="Kuss A.W."/>
            <person name="Jensen L."/>
            <person name="Jensen C."/>
            <person name="Gillespie R.G."/>
            <person name="Hoff K.J."/>
            <person name="Prost S."/>
        </authorList>
    </citation>
    <scope>NUCLEOTIDE SEQUENCE</scope>
</reference>
<dbReference type="InterPro" id="IPR043504">
    <property type="entry name" value="Peptidase_S1_PA_chymotrypsin"/>
</dbReference>
<dbReference type="FunFam" id="2.40.10.10:FF:000120">
    <property type="entry name" value="Putative serine protease"/>
    <property type="match status" value="1"/>
</dbReference>
<evidence type="ECO:0000313" key="17">
    <source>
        <dbReference type="Proteomes" id="UP000807504"/>
    </source>
</evidence>
<evidence type="ECO:0000256" key="5">
    <source>
        <dbReference type="ARBA" id="ARBA00022734"/>
    </source>
</evidence>
<accession>A0A8T0FZ77</accession>
<dbReference type="GO" id="GO:0007155">
    <property type="term" value="P:cell adhesion"/>
    <property type="evidence" value="ECO:0007669"/>
    <property type="project" value="UniProtKB-KW"/>
</dbReference>
<evidence type="ECO:0000256" key="8">
    <source>
        <dbReference type="ARBA" id="ARBA00022825"/>
    </source>
</evidence>
<dbReference type="GO" id="GO:0006508">
    <property type="term" value="P:proteolysis"/>
    <property type="evidence" value="ECO:0007669"/>
    <property type="project" value="UniProtKB-KW"/>
</dbReference>
<dbReference type="SUPFAM" id="SSF50494">
    <property type="entry name" value="Trypsin-like serine proteases"/>
    <property type="match status" value="1"/>
</dbReference>
<keyword evidence="9" id="KW-0130">Cell adhesion</keyword>
<evidence type="ECO:0000256" key="13">
    <source>
        <dbReference type="RuleBase" id="RU363034"/>
    </source>
</evidence>
<keyword evidence="1" id="KW-0245">EGF-like domain</keyword>
<dbReference type="GO" id="GO:0030246">
    <property type="term" value="F:carbohydrate binding"/>
    <property type="evidence" value="ECO:0007669"/>
    <property type="project" value="UniProtKB-KW"/>
</dbReference>
<dbReference type="PANTHER" id="PTHR24252">
    <property type="entry name" value="ACROSIN-RELATED"/>
    <property type="match status" value="1"/>
</dbReference>
<evidence type="ECO:0000256" key="7">
    <source>
        <dbReference type="ARBA" id="ARBA00022820"/>
    </source>
</evidence>
<dbReference type="GO" id="GO:0004252">
    <property type="term" value="F:serine-type endopeptidase activity"/>
    <property type="evidence" value="ECO:0007669"/>
    <property type="project" value="InterPro"/>
</dbReference>
<name>A0A8T0FZ77_ARGBR</name>
<keyword evidence="5" id="KW-0430">Lectin</keyword>
<keyword evidence="2" id="KW-0768">Sushi</keyword>
<dbReference type="InterPro" id="IPR001254">
    <property type="entry name" value="Trypsin_dom"/>
</dbReference>
<dbReference type="Proteomes" id="UP000807504">
    <property type="component" value="Unassembled WGS sequence"/>
</dbReference>
<feature type="signal peptide" evidence="14">
    <location>
        <begin position="1"/>
        <end position="20"/>
    </location>
</feature>
<proteinExistence type="predicted"/>
<evidence type="ECO:0000313" key="16">
    <source>
        <dbReference type="EMBL" id="KAF8796404.1"/>
    </source>
</evidence>
<dbReference type="PANTHER" id="PTHR24252:SF7">
    <property type="entry name" value="HYALIN"/>
    <property type="match status" value="1"/>
</dbReference>
<dbReference type="InterPro" id="IPR000884">
    <property type="entry name" value="TSP1_rpt"/>
</dbReference>
<dbReference type="Gene3D" id="2.40.10.10">
    <property type="entry name" value="Trypsin-like serine proteases"/>
    <property type="match status" value="1"/>
</dbReference>
<dbReference type="PROSITE" id="PS00134">
    <property type="entry name" value="TRYPSIN_HIS"/>
    <property type="match status" value="1"/>
</dbReference>
<keyword evidence="3 13" id="KW-0645">Protease</keyword>
<organism evidence="16 17">
    <name type="scientific">Argiope bruennichi</name>
    <name type="common">Wasp spider</name>
    <name type="synonym">Aranea bruennichi</name>
    <dbReference type="NCBI Taxonomy" id="94029"/>
    <lineage>
        <taxon>Eukaryota</taxon>
        <taxon>Metazoa</taxon>
        <taxon>Ecdysozoa</taxon>
        <taxon>Arthropoda</taxon>
        <taxon>Chelicerata</taxon>
        <taxon>Arachnida</taxon>
        <taxon>Araneae</taxon>
        <taxon>Araneomorphae</taxon>
        <taxon>Entelegynae</taxon>
        <taxon>Araneoidea</taxon>
        <taxon>Araneidae</taxon>
        <taxon>Argiope</taxon>
    </lineage>
</organism>
<dbReference type="InterPro" id="IPR036383">
    <property type="entry name" value="TSP1_rpt_sf"/>
</dbReference>
<evidence type="ECO:0000256" key="4">
    <source>
        <dbReference type="ARBA" id="ARBA00022729"/>
    </source>
</evidence>
<dbReference type="PRINTS" id="PR00722">
    <property type="entry name" value="CHYMOTRYPSIN"/>
</dbReference>
<evidence type="ECO:0000256" key="12">
    <source>
        <dbReference type="ARBA" id="ARBA00066707"/>
    </source>
</evidence>
<dbReference type="CDD" id="cd00190">
    <property type="entry name" value="Tryp_SPc"/>
    <property type="match status" value="1"/>
</dbReference>
<comment type="catalytic activity">
    <reaction evidence="11">
        <text>Selective cleavage of 103-Arg-|-Ser-104 and 124-Ile-|-Ile-125 bonds in Limulus clotting factor B to form activated factor B. Cleavage of -Pro-Arg-|-Xaa- bonds in synthetic substrates.</text>
        <dbReference type="EC" id="3.4.21.84"/>
    </reaction>
</comment>
<keyword evidence="6 13" id="KW-0378">Hydrolase</keyword>
<sequence length="492" mass="56306">MKLIFLILCFSYVSFDASLAGRQKKHGRVRVDKKSFGRFLPLSDNRLLKFPNSKSQPRFRNQLKDDSSYTEWSDWSKCNFKCKQSRKRQCTRPEICQDNIQKNFRNCRRHQCRDKMQIIVHGPGRNNARRSKDKLIKAVEPIIYGQWSSWSPCDSSCYTKRTKRCVMPGICNGMPTKEQYKECYLGGDECEKKLLERKLRNMTDAEPPKQILSESDHPLDNVSCGIAKVFGQSRITGGRRVMKGAWPWQVVILNELKQPFCGGAILSERWVLTAAHCTRNKLTVRAGEHDLSHHEGTEQEYEVAEVFVSPQYNSKTVDSDIALLLMETPFDLNHYVQPICLPDEEDEIAPHTRATILGWGRRRNDTNYGTDILHQADVPIVSDEECRAAYSRYIISERMICAGFDTGRVDSCRGDSGGPLMDKRQDGTWAIYGVTSFGDGCGEKRKYGVYASVPAHLKWLKAIIKHAEAIELTTPEMPPEQTPTESFREEEE</sequence>
<dbReference type="Pfam" id="PF00089">
    <property type="entry name" value="Trypsin"/>
    <property type="match status" value="1"/>
</dbReference>
<dbReference type="InterPro" id="IPR018114">
    <property type="entry name" value="TRYPSIN_HIS"/>
</dbReference>
<evidence type="ECO:0000256" key="3">
    <source>
        <dbReference type="ARBA" id="ARBA00022670"/>
    </source>
</evidence>
<evidence type="ECO:0000256" key="11">
    <source>
        <dbReference type="ARBA" id="ARBA00052079"/>
    </source>
</evidence>
<keyword evidence="17" id="KW-1185">Reference proteome</keyword>
<evidence type="ECO:0000256" key="10">
    <source>
        <dbReference type="ARBA" id="ARBA00023157"/>
    </source>
</evidence>
<evidence type="ECO:0000256" key="1">
    <source>
        <dbReference type="ARBA" id="ARBA00022536"/>
    </source>
</evidence>
<dbReference type="InterPro" id="IPR001314">
    <property type="entry name" value="Peptidase_S1A"/>
</dbReference>
<dbReference type="GO" id="GO:0042381">
    <property type="term" value="P:hemolymph coagulation"/>
    <property type="evidence" value="ECO:0007669"/>
    <property type="project" value="UniProtKB-KW"/>
</dbReference>
<evidence type="ECO:0000256" key="2">
    <source>
        <dbReference type="ARBA" id="ARBA00022659"/>
    </source>
</evidence>
<keyword evidence="10" id="KW-1015">Disulfide bond</keyword>
<dbReference type="SMART" id="SM00020">
    <property type="entry name" value="Tryp_SPc"/>
    <property type="match status" value="1"/>
</dbReference>
<reference evidence="16" key="2">
    <citation type="submission" date="2020-06" db="EMBL/GenBank/DDBJ databases">
        <authorList>
            <person name="Sheffer M."/>
        </authorList>
    </citation>
    <scope>NUCLEOTIDE SEQUENCE</scope>
</reference>
<comment type="caution">
    <text evidence="16">The sequence shown here is derived from an EMBL/GenBank/DDBJ whole genome shotgun (WGS) entry which is preliminary data.</text>
</comment>
<dbReference type="PROSITE" id="PS50240">
    <property type="entry name" value="TRYPSIN_DOM"/>
    <property type="match status" value="1"/>
</dbReference>
<keyword evidence="8 13" id="KW-0720">Serine protease</keyword>
<dbReference type="EMBL" id="JABXBU010000001">
    <property type="protein sequence ID" value="KAF8796404.1"/>
    <property type="molecule type" value="Genomic_DNA"/>
</dbReference>
<dbReference type="PROSITE" id="PS00135">
    <property type="entry name" value="TRYPSIN_SER"/>
    <property type="match status" value="1"/>
</dbReference>
<dbReference type="EC" id="3.4.21.84" evidence="12"/>
<dbReference type="SUPFAM" id="SSF82895">
    <property type="entry name" value="TSP-1 type 1 repeat"/>
    <property type="match status" value="1"/>
</dbReference>
<protein>
    <recommendedName>
        <fullName evidence="12">limulus clotting factor C</fullName>
        <ecNumber evidence="12">3.4.21.84</ecNumber>
    </recommendedName>
</protein>
<dbReference type="AlphaFoldDB" id="A0A8T0FZ77"/>
<evidence type="ECO:0000256" key="9">
    <source>
        <dbReference type="ARBA" id="ARBA00022889"/>
    </source>
</evidence>
<keyword evidence="4 14" id="KW-0732">Signal</keyword>
<evidence type="ECO:0000256" key="6">
    <source>
        <dbReference type="ARBA" id="ARBA00022801"/>
    </source>
</evidence>
<feature type="chain" id="PRO_5035930972" description="limulus clotting factor C" evidence="14">
    <location>
        <begin position="21"/>
        <end position="492"/>
    </location>
</feature>
<evidence type="ECO:0000259" key="15">
    <source>
        <dbReference type="PROSITE" id="PS50240"/>
    </source>
</evidence>
<dbReference type="PROSITE" id="PS50092">
    <property type="entry name" value="TSP1"/>
    <property type="match status" value="2"/>
</dbReference>
<gene>
    <name evidence="16" type="ORF">HNY73_000783</name>
</gene>
<feature type="domain" description="Peptidase S1" evidence="15">
    <location>
        <begin position="235"/>
        <end position="465"/>
    </location>
</feature>
<dbReference type="InterPro" id="IPR009003">
    <property type="entry name" value="Peptidase_S1_PA"/>
</dbReference>
<evidence type="ECO:0000256" key="14">
    <source>
        <dbReference type="SAM" id="SignalP"/>
    </source>
</evidence>
<dbReference type="SMART" id="SM00209">
    <property type="entry name" value="TSP1"/>
    <property type="match status" value="2"/>
</dbReference>
<dbReference type="InterPro" id="IPR033116">
    <property type="entry name" value="TRYPSIN_SER"/>
</dbReference>